<proteinExistence type="predicted"/>
<name>A0A0A9CZ31_ARUDO</name>
<dbReference type="PANTHER" id="PTHR35707">
    <property type="entry name" value="OS06G0608100 PROTEIN"/>
    <property type="match status" value="1"/>
</dbReference>
<reference evidence="1" key="1">
    <citation type="submission" date="2014-09" db="EMBL/GenBank/DDBJ databases">
        <authorList>
            <person name="Magalhaes I.L.F."/>
            <person name="Oliveira U."/>
            <person name="Santos F.R."/>
            <person name="Vidigal T.H.D.A."/>
            <person name="Brescovit A.D."/>
            <person name="Santos A.J."/>
        </authorList>
    </citation>
    <scope>NUCLEOTIDE SEQUENCE</scope>
    <source>
        <tissue evidence="1">Shoot tissue taken approximately 20 cm above the soil surface</tissue>
    </source>
</reference>
<evidence type="ECO:0000313" key="1">
    <source>
        <dbReference type="EMBL" id="JAD76757.1"/>
    </source>
</evidence>
<accession>A0A0A9CZ31</accession>
<reference evidence="1" key="2">
    <citation type="journal article" date="2015" name="Data Brief">
        <title>Shoot transcriptome of the giant reed, Arundo donax.</title>
        <authorList>
            <person name="Barrero R.A."/>
            <person name="Guerrero F.D."/>
            <person name="Moolhuijzen P."/>
            <person name="Goolsby J.A."/>
            <person name="Tidwell J."/>
            <person name="Bellgard S.E."/>
            <person name="Bellgard M.I."/>
        </authorList>
    </citation>
    <scope>NUCLEOTIDE SEQUENCE</scope>
    <source>
        <tissue evidence="1">Shoot tissue taken approximately 20 cm above the soil surface</tissue>
    </source>
</reference>
<sequence length="123" mass="13662">MNMASIADQVLSSTSTLILTRQLSNHYNICTVYVLGQLALRLCFMSCKSGKRIAFTIDMTDLNRAVYPSEPSELLIKVCEAQTTLAQASIDETMVSVRNLQPGRTMILRLCRMVSQLIYPLAG</sequence>
<dbReference type="PANTHER" id="PTHR35707:SF1">
    <property type="entry name" value="SPC7 KINETOCHORE PROTEIN DOMAIN-CONTAINING PROTEIN"/>
    <property type="match status" value="1"/>
</dbReference>
<dbReference type="AlphaFoldDB" id="A0A0A9CZ31"/>
<protein>
    <submittedName>
        <fullName evidence="1">Uncharacterized protein</fullName>
    </submittedName>
</protein>
<dbReference type="EMBL" id="GBRH01221138">
    <property type="protein sequence ID" value="JAD76757.1"/>
    <property type="molecule type" value="Transcribed_RNA"/>
</dbReference>
<organism evidence="1">
    <name type="scientific">Arundo donax</name>
    <name type="common">Giant reed</name>
    <name type="synonym">Donax arundinaceus</name>
    <dbReference type="NCBI Taxonomy" id="35708"/>
    <lineage>
        <taxon>Eukaryota</taxon>
        <taxon>Viridiplantae</taxon>
        <taxon>Streptophyta</taxon>
        <taxon>Embryophyta</taxon>
        <taxon>Tracheophyta</taxon>
        <taxon>Spermatophyta</taxon>
        <taxon>Magnoliopsida</taxon>
        <taxon>Liliopsida</taxon>
        <taxon>Poales</taxon>
        <taxon>Poaceae</taxon>
        <taxon>PACMAD clade</taxon>
        <taxon>Arundinoideae</taxon>
        <taxon>Arundineae</taxon>
        <taxon>Arundo</taxon>
    </lineage>
</organism>